<feature type="transmembrane region" description="Helical" evidence="1">
    <location>
        <begin position="105"/>
        <end position="127"/>
    </location>
</feature>
<dbReference type="EMBL" id="WIXE01021048">
    <property type="protein sequence ID" value="KAK5968750.1"/>
    <property type="molecule type" value="Genomic_DNA"/>
</dbReference>
<reference evidence="2 3" key="1">
    <citation type="submission" date="2019-10" db="EMBL/GenBank/DDBJ databases">
        <title>Assembly and Annotation for the nematode Trichostrongylus colubriformis.</title>
        <authorList>
            <person name="Martin J."/>
        </authorList>
    </citation>
    <scope>NUCLEOTIDE SEQUENCE [LARGE SCALE GENOMIC DNA]</scope>
    <source>
        <strain evidence="2">G859</strain>
        <tissue evidence="2">Whole worm</tissue>
    </source>
</reference>
<keyword evidence="3" id="KW-1185">Reference proteome</keyword>
<organism evidence="2 3">
    <name type="scientific">Trichostrongylus colubriformis</name>
    <name type="common">Black scour worm</name>
    <dbReference type="NCBI Taxonomy" id="6319"/>
    <lineage>
        <taxon>Eukaryota</taxon>
        <taxon>Metazoa</taxon>
        <taxon>Ecdysozoa</taxon>
        <taxon>Nematoda</taxon>
        <taxon>Chromadorea</taxon>
        <taxon>Rhabditida</taxon>
        <taxon>Rhabditina</taxon>
        <taxon>Rhabditomorpha</taxon>
        <taxon>Strongyloidea</taxon>
        <taxon>Trichostrongylidae</taxon>
        <taxon>Trichostrongylus</taxon>
    </lineage>
</organism>
<feature type="non-terminal residue" evidence="2">
    <location>
        <position position="140"/>
    </location>
</feature>
<evidence type="ECO:0000256" key="1">
    <source>
        <dbReference type="SAM" id="Phobius"/>
    </source>
</evidence>
<accession>A0AAN8F184</accession>
<proteinExistence type="predicted"/>
<feature type="non-terminal residue" evidence="2">
    <location>
        <position position="1"/>
    </location>
</feature>
<sequence length="140" mass="15550">STRVFMTMTGFAMNMYLYLAEGLIVCISNGILTLCIVGSRHNRKRREFLLIVAQGVADTMYAVAFMLIAIHRLRLEASAMLNATFARWDCASHPALFLHDIATPLLGLVPMAMSINFLVCSTIPLWYMTAGHTYTTSLIA</sequence>
<evidence type="ECO:0000313" key="3">
    <source>
        <dbReference type="Proteomes" id="UP001331761"/>
    </source>
</evidence>
<feature type="transmembrane region" description="Helical" evidence="1">
    <location>
        <begin position="48"/>
        <end position="70"/>
    </location>
</feature>
<name>A0AAN8F184_TRICO</name>
<evidence type="ECO:0000313" key="2">
    <source>
        <dbReference type="EMBL" id="KAK5968750.1"/>
    </source>
</evidence>
<keyword evidence="1" id="KW-1133">Transmembrane helix</keyword>
<keyword evidence="1" id="KW-0472">Membrane</keyword>
<protein>
    <recommendedName>
        <fullName evidence="4">G protein-coupled receptor</fullName>
    </recommendedName>
</protein>
<feature type="transmembrane region" description="Helical" evidence="1">
    <location>
        <begin position="15"/>
        <end position="36"/>
    </location>
</feature>
<keyword evidence="1" id="KW-0812">Transmembrane</keyword>
<dbReference type="Proteomes" id="UP001331761">
    <property type="component" value="Unassembled WGS sequence"/>
</dbReference>
<dbReference type="AlphaFoldDB" id="A0AAN8F184"/>
<evidence type="ECO:0008006" key="4">
    <source>
        <dbReference type="Google" id="ProtNLM"/>
    </source>
</evidence>
<gene>
    <name evidence="2" type="ORF">GCK32_020292</name>
</gene>
<comment type="caution">
    <text evidence="2">The sequence shown here is derived from an EMBL/GenBank/DDBJ whole genome shotgun (WGS) entry which is preliminary data.</text>
</comment>